<evidence type="ECO:0000313" key="2">
    <source>
        <dbReference type="Proteomes" id="UP000199642"/>
    </source>
</evidence>
<evidence type="ECO:0000313" key="1">
    <source>
        <dbReference type="EMBL" id="SFG47054.1"/>
    </source>
</evidence>
<organism evidence="1 2">
    <name type="scientific">Algoriphagus hitonicola</name>
    <dbReference type="NCBI Taxonomy" id="435880"/>
    <lineage>
        <taxon>Bacteria</taxon>
        <taxon>Pseudomonadati</taxon>
        <taxon>Bacteroidota</taxon>
        <taxon>Cytophagia</taxon>
        <taxon>Cytophagales</taxon>
        <taxon>Cyclobacteriaceae</taxon>
        <taxon>Algoriphagus</taxon>
    </lineage>
</organism>
<dbReference type="EMBL" id="FOPC01000004">
    <property type="protein sequence ID" value="SFG47054.1"/>
    <property type="molecule type" value="Genomic_DNA"/>
</dbReference>
<name>A0A1I2S2E8_9BACT</name>
<proteinExistence type="predicted"/>
<gene>
    <name evidence="1" type="ORF">SAMN04487988_10498</name>
</gene>
<accession>A0A1I2S2E8</accession>
<protein>
    <submittedName>
        <fullName evidence="1">Uncharacterized protein</fullName>
    </submittedName>
</protein>
<reference evidence="2" key="1">
    <citation type="submission" date="2016-10" db="EMBL/GenBank/DDBJ databases">
        <authorList>
            <person name="Varghese N."/>
            <person name="Submissions S."/>
        </authorList>
    </citation>
    <scope>NUCLEOTIDE SEQUENCE [LARGE SCALE GENOMIC DNA]</scope>
    <source>
        <strain evidence="2">DSM 19315</strain>
    </source>
</reference>
<sequence>MSNLIKKIYFWEIPQKINQELHIWYYKNQSIQIIYFKKNYNF</sequence>
<dbReference type="Proteomes" id="UP000199642">
    <property type="component" value="Unassembled WGS sequence"/>
</dbReference>
<dbReference type="AlphaFoldDB" id="A0A1I2S2E8"/>
<dbReference type="STRING" id="435880.SAMN04487988_10498"/>
<keyword evidence="2" id="KW-1185">Reference proteome</keyword>